<dbReference type="PANTHER" id="PTHR34992:SF5">
    <property type="entry name" value="ANCHORED PROTEIN, PUTATIVE (AFU_ORTHOLOGUE AFUA_6G02800)-RELATED"/>
    <property type="match status" value="1"/>
</dbReference>
<keyword evidence="9" id="KW-1133">Transmembrane helix</keyword>
<organism evidence="11 12">
    <name type="scientific">Ophiocordyceps camponoti-floridani</name>
    <dbReference type="NCBI Taxonomy" id="2030778"/>
    <lineage>
        <taxon>Eukaryota</taxon>
        <taxon>Fungi</taxon>
        <taxon>Dikarya</taxon>
        <taxon>Ascomycota</taxon>
        <taxon>Pezizomycotina</taxon>
        <taxon>Sordariomycetes</taxon>
        <taxon>Hypocreomycetidae</taxon>
        <taxon>Hypocreales</taxon>
        <taxon>Ophiocordycipitaceae</taxon>
        <taxon>Ophiocordyceps</taxon>
    </lineage>
</organism>
<evidence type="ECO:0000256" key="5">
    <source>
        <dbReference type="ARBA" id="ARBA00023136"/>
    </source>
</evidence>
<sequence length="260" mass="28041">MLLRRLGFVAAVAAQQHLGPAAFLWPPDRVWGSAAGHTAPCGSVTGVGNRTEFPLRNARVALVAQDDSWDAQIAIAFRADPKSDADFSLLTNPSFLRNSDPGHSCLAVADAAPSARAGDKATLQIRYSSGYDDANQEFLYACTDIIFVRPERFRPPSLSCFNASVVETDYDDMPWPDGFAAPADDGDDGRLSGGAIAGIVVAAVSLTLLLLTAALLLYRRRQQRSRSLRQQNSLRAVKWDEQAAARGPDSPVNVKLRDLS</sequence>
<dbReference type="Pfam" id="PF20238">
    <property type="entry name" value="BIM1-like_dom"/>
    <property type="match status" value="1"/>
</dbReference>
<comment type="subcellular location">
    <subcellularLocation>
        <location evidence="1">Cell membrane</location>
        <topology evidence="1">Lipid-anchor</topology>
        <topology evidence="1">GPI-anchor</topology>
    </subcellularLocation>
</comment>
<name>A0A8H4VD30_9HYPO</name>
<evidence type="ECO:0000256" key="8">
    <source>
        <dbReference type="SAM" id="MobiDB-lite"/>
    </source>
</evidence>
<evidence type="ECO:0000256" key="3">
    <source>
        <dbReference type="ARBA" id="ARBA00022622"/>
    </source>
</evidence>
<dbReference type="Proteomes" id="UP000562929">
    <property type="component" value="Unassembled WGS sequence"/>
</dbReference>
<dbReference type="GO" id="GO:0098552">
    <property type="term" value="C:side of membrane"/>
    <property type="evidence" value="ECO:0007669"/>
    <property type="project" value="UniProtKB-KW"/>
</dbReference>
<reference evidence="11 12" key="1">
    <citation type="journal article" date="2020" name="G3 (Bethesda)">
        <title>Genetic Underpinnings of Host Manipulation by Ophiocordyceps as Revealed by Comparative Transcriptomics.</title>
        <authorList>
            <person name="Will I."/>
            <person name="Das B."/>
            <person name="Trinh T."/>
            <person name="Brachmann A."/>
            <person name="Ohm R.A."/>
            <person name="de Bekker C."/>
        </authorList>
    </citation>
    <scope>NUCLEOTIDE SEQUENCE [LARGE SCALE GENOMIC DNA]</scope>
    <source>
        <strain evidence="11 12">EC05</strain>
    </source>
</reference>
<dbReference type="EMBL" id="JAACLJ010000005">
    <property type="protein sequence ID" value="KAF4586007.1"/>
    <property type="molecule type" value="Genomic_DNA"/>
</dbReference>
<keyword evidence="4" id="KW-0732">Signal</keyword>
<evidence type="ECO:0000313" key="11">
    <source>
        <dbReference type="EMBL" id="KAF4586007.1"/>
    </source>
</evidence>
<evidence type="ECO:0000256" key="1">
    <source>
        <dbReference type="ARBA" id="ARBA00004609"/>
    </source>
</evidence>
<evidence type="ECO:0000256" key="6">
    <source>
        <dbReference type="ARBA" id="ARBA00023180"/>
    </source>
</evidence>
<evidence type="ECO:0000256" key="2">
    <source>
        <dbReference type="ARBA" id="ARBA00022475"/>
    </source>
</evidence>
<dbReference type="InterPro" id="IPR046530">
    <property type="entry name" value="BIM1-like_dom"/>
</dbReference>
<gene>
    <name evidence="11" type="ORF">GQ602_005312</name>
</gene>
<keyword evidence="3" id="KW-0336">GPI-anchor</keyword>
<evidence type="ECO:0000313" key="12">
    <source>
        <dbReference type="Proteomes" id="UP000562929"/>
    </source>
</evidence>
<dbReference type="InterPro" id="IPR046936">
    <property type="entry name" value="BIM1-like"/>
</dbReference>
<dbReference type="GO" id="GO:0005886">
    <property type="term" value="C:plasma membrane"/>
    <property type="evidence" value="ECO:0007669"/>
    <property type="project" value="UniProtKB-SubCell"/>
</dbReference>
<dbReference type="OrthoDB" id="2587363at2759"/>
<feature type="domain" description="Copper acquisition factor BIM1-like" evidence="10">
    <location>
        <begin position="19"/>
        <end position="164"/>
    </location>
</feature>
<dbReference type="AlphaFoldDB" id="A0A8H4VD30"/>
<keyword evidence="7" id="KW-0449">Lipoprotein</keyword>
<dbReference type="PANTHER" id="PTHR34992">
    <property type="entry name" value="HYPHAL ANASTAMOSIS-7 PROTEIN"/>
    <property type="match status" value="1"/>
</dbReference>
<comment type="caution">
    <text evidence="11">The sequence shown here is derived from an EMBL/GenBank/DDBJ whole genome shotgun (WGS) entry which is preliminary data.</text>
</comment>
<feature type="transmembrane region" description="Helical" evidence="9">
    <location>
        <begin position="195"/>
        <end position="218"/>
    </location>
</feature>
<evidence type="ECO:0000256" key="9">
    <source>
        <dbReference type="SAM" id="Phobius"/>
    </source>
</evidence>
<keyword evidence="5 9" id="KW-0472">Membrane</keyword>
<proteinExistence type="predicted"/>
<keyword evidence="2" id="KW-1003">Cell membrane</keyword>
<evidence type="ECO:0000256" key="7">
    <source>
        <dbReference type="ARBA" id="ARBA00023288"/>
    </source>
</evidence>
<accession>A0A8H4VD30</accession>
<feature type="region of interest" description="Disordered" evidence="8">
    <location>
        <begin position="241"/>
        <end position="260"/>
    </location>
</feature>
<dbReference type="CDD" id="cd21176">
    <property type="entry name" value="LPMO_auxiliary-like"/>
    <property type="match status" value="1"/>
</dbReference>
<evidence type="ECO:0000259" key="10">
    <source>
        <dbReference type="Pfam" id="PF20238"/>
    </source>
</evidence>
<keyword evidence="6" id="KW-0325">Glycoprotein</keyword>
<evidence type="ECO:0000256" key="4">
    <source>
        <dbReference type="ARBA" id="ARBA00022729"/>
    </source>
</evidence>
<protein>
    <submittedName>
        <fullName evidence="11">Putative GPI anchored protein</fullName>
    </submittedName>
</protein>
<keyword evidence="9" id="KW-0812">Transmembrane</keyword>
<keyword evidence="12" id="KW-1185">Reference proteome</keyword>